<proteinExistence type="predicted"/>
<accession>A0A916XIR8</accession>
<reference evidence="1" key="2">
    <citation type="submission" date="2020-09" db="EMBL/GenBank/DDBJ databases">
        <authorList>
            <person name="Sun Q."/>
            <person name="Zhou Y."/>
        </authorList>
    </citation>
    <scope>NUCLEOTIDE SEQUENCE</scope>
    <source>
        <strain evidence="1">CGMCC 1.15478</strain>
    </source>
</reference>
<dbReference type="Pfam" id="PF19458">
    <property type="entry name" value="DUF5995"/>
    <property type="match status" value="1"/>
</dbReference>
<evidence type="ECO:0000313" key="2">
    <source>
        <dbReference type="Proteomes" id="UP000641514"/>
    </source>
</evidence>
<evidence type="ECO:0000313" key="1">
    <source>
        <dbReference type="EMBL" id="GGC76315.1"/>
    </source>
</evidence>
<protein>
    <submittedName>
        <fullName evidence="1">Uncharacterized protein</fullName>
    </submittedName>
</protein>
<dbReference type="Proteomes" id="UP000641514">
    <property type="component" value="Unassembled WGS sequence"/>
</dbReference>
<gene>
    <name evidence="1" type="ORF">GCM10011410_31950</name>
</gene>
<organism evidence="1 2">
    <name type="scientific">Hoyosella rhizosphaerae</name>
    <dbReference type="NCBI Taxonomy" id="1755582"/>
    <lineage>
        <taxon>Bacteria</taxon>
        <taxon>Bacillati</taxon>
        <taxon>Actinomycetota</taxon>
        <taxon>Actinomycetes</taxon>
        <taxon>Mycobacteriales</taxon>
        <taxon>Hoyosellaceae</taxon>
        <taxon>Hoyosella</taxon>
    </lineage>
</organism>
<reference evidence="1" key="1">
    <citation type="journal article" date="2014" name="Int. J. Syst. Evol. Microbiol.">
        <title>Complete genome sequence of Corynebacterium casei LMG S-19264T (=DSM 44701T), isolated from a smear-ripened cheese.</title>
        <authorList>
            <consortium name="US DOE Joint Genome Institute (JGI-PGF)"/>
            <person name="Walter F."/>
            <person name="Albersmeier A."/>
            <person name="Kalinowski J."/>
            <person name="Ruckert C."/>
        </authorList>
    </citation>
    <scope>NUCLEOTIDE SEQUENCE</scope>
    <source>
        <strain evidence="1">CGMCC 1.15478</strain>
    </source>
</reference>
<comment type="caution">
    <text evidence="1">The sequence shown here is derived from an EMBL/GenBank/DDBJ whole genome shotgun (WGS) entry which is preliminary data.</text>
</comment>
<sequence>MDRRGLFSVGLDAVEHAAVMPMQRNEHEFVDQEWAARLSLDLLTRYLANLHAEMTGAPVEPQWQRFFELASDCSQSPEHAAMAGYNAHITVDLAYSVSVAGTRDHHAFDFFRIVDQIALHGNSIIDSTRSAYGADLGPLWSGFFIGDAVDSVVGEGVGTTAMLRIADVGYNSLTLAHGFALQHQPTEVEARHRIHGLWGTIDQVLGGLNYVGSL</sequence>
<dbReference type="AlphaFoldDB" id="A0A916XIR8"/>
<name>A0A916XIR8_9ACTN</name>
<keyword evidence="2" id="KW-1185">Reference proteome</keyword>
<dbReference type="EMBL" id="BMJH01000004">
    <property type="protein sequence ID" value="GGC76315.1"/>
    <property type="molecule type" value="Genomic_DNA"/>
</dbReference>
<dbReference type="InterPro" id="IPR046037">
    <property type="entry name" value="DUF5995"/>
</dbReference>